<sequence>MSDFNIQFGQRVKLLRKELRMTQEEFSMKINNITSRANLAKIEAGSVVPSVNFAKAVIDGFNISPQWLFNTTNEKMMNEEEKYILFLFRKLNESNKHSAKSYLEYLANNEK</sequence>
<dbReference type="RefSeq" id="WP_256312541.1">
    <property type="nucleotide sequence ID" value="NZ_JANGAC010000017.1"/>
</dbReference>
<dbReference type="SMART" id="SM00530">
    <property type="entry name" value="HTH_XRE"/>
    <property type="match status" value="1"/>
</dbReference>
<protein>
    <submittedName>
        <fullName evidence="2">Helix-turn-helix domain-containing protein</fullName>
    </submittedName>
</protein>
<evidence type="ECO:0000259" key="1">
    <source>
        <dbReference type="PROSITE" id="PS50943"/>
    </source>
</evidence>
<reference evidence="2 3" key="1">
    <citation type="submission" date="2022-06" db="EMBL/GenBank/DDBJ databases">
        <title>Isolation of gut microbiota from human fecal samples.</title>
        <authorList>
            <person name="Pamer E.G."/>
            <person name="Barat B."/>
            <person name="Waligurski E."/>
            <person name="Medina S."/>
            <person name="Paddock L."/>
            <person name="Mostad J."/>
        </authorList>
    </citation>
    <scope>NUCLEOTIDE SEQUENCE [LARGE SCALE GENOMIC DNA]</scope>
    <source>
        <strain evidence="2 3">DFI.7.95</strain>
    </source>
</reference>
<dbReference type="Proteomes" id="UP001524478">
    <property type="component" value="Unassembled WGS sequence"/>
</dbReference>
<accession>A0ABT1SEP0</accession>
<dbReference type="CDD" id="cd00093">
    <property type="entry name" value="HTH_XRE"/>
    <property type="match status" value="1"/>
</dbReference>
<keyword evidence="3" id="KW-1185">Reference proteome</keyword>
<dbReference type="Gene3D" id="1.10.260.40">
    <property type="entry name" value="lambda repressor-like DNA-binding domains"/>
    <property type="match status" value="1"/>
</dbReference>
<feature type="domain" description="HTH cro/C1-type" evidence="1">
    <location>
        <begin position="12"/>
        <end position="68"/>
    </location>
</feature>
<gene>
    <name evidence="2" type="ORF">NE686_17755</name>
</gene>
<organism evidence="2 3">
    <name type="scientific">Tissierella carlieri</name>
    <dbReference type="NCBI Taxonomy" id="689904"/>
    <lineage>
        <taxon>Bacteria</taxon>
        <taxon>Bacillati</taxon>
        <taxon>Bacillota</taxon>
        <taxon>Tissierellia</taxon>
        <taxon>Tissierellales</taxon>
        <taxon>Tissierellaceae</taxon>
        <taxon>Tissierella</taxon>
    </lineage>
</organism>
<dbReference type="InterPro" id="IPR001387">
    <property type="entry name" value="Cro/C1-type_HTH"/>
</dbReference>
<dbReference type="SUPFAM" id="SSF47413">
    <property type="entry name" value="lambda repressor-like DNA-binding domains"/>
    <property type="match status" value="1"/>
</dbReference>
<proteinExistence type="predicted"/>
<dbReference type="PROSITE" id="PS50943">
    <property type="entry name" value="HTH_CROC1"/>
    <property type="match status" value="1"/>
</dbReference>
<name>A0ABT1SEP0_9FIRM</name>
<evidence type="ECO:0000313" key="2">
    <source>
        <dbReference type="EMBL" id="MCQ4924950.1"/>
    </source>
</evidence>
<dbReference type="InterPro" id="IPR010982">
    <property type="entry name" value="Lambda_DNA-bd_dom_sf"/>
</dbReference>
<dbReference type="Pfam" id="PF12844">
    <property type="entry name" value="HTH_19"/>
    <property type="match status" value="1"/>
</dbReference>
<dbReference type="EMBL" id="JANGAC010000017">
    <property type="protein sequence ID" value="MCQ4924950.1"/>
    <property type="molecule type" value="Genomic_DNA"/>
</dbReference>
<evidence type="ECO:0000313" key="3">
    <source>
        <dbReference type="Proteomes" id="UP001524478"/>
    </source>
</evidence>
<comment type="caution">
    <text evidence="2">The sequence shown here is derived from an EMBL/GenBank/DDBJ whole genome shotgun (WGS) entry which is preliminary data.</text>
</comment>